<dbReference type="Proteomes" id="UP001259340">
    <property type="component" value="Unassembled WGS sequence"/>
</dbReference>
<feature type="signal peptide" evidence="1">
    <location>
        <begin position="1"/>
        <end position="19"/>
    </location>
</feature>
<organism evidence="2 4">
    <name type="scientific">Shewanella fidelis</name>
    <dbReference type="NCBI Taxonomy" id="173509"/>
    <lineage>
        <taxon>Bacteria</taxon>
        <taxon>Pseudomonadati</taxon>
        <taxon>Pseudomonadota</taxon>
        <taxon>Gammaproteobacteria</taxon>
        <taxon>Alteromonadales</taxon>
        <taxon>Shewanellaceae</taxon>
        <taxon>Shewanella</taxon>
    </lineage>
</organism>
<keyword evidence="1" id="KW-0732">Signal</keyword>
<dbReference type="EMBL" id="JAPMLE010000001">
    <property type="protein sequence ID" value="MDR8522644.1"/>
    <property type="molecule type" value="Genomic_DNA"/>
</dbReference>
<dbReference type="Proteomes" id="UP001271263">
    <property type="component" value="Unassembled WGS sequence"/>
</dbReference>
<gene>
    <name evidence="2" type="ORF">OS133_02885</name>
    <name evidence="3" type="ORF">OS134_11695</name>
</gene>
<evidence type="ECO:0000313" key="4">
    <source>
        <dbReference type="Proteomes" id="UP001259340"/>
    </source>
</evidence>
<sequence length="99" mass="11641">MAKVLINLLVYSVSFHLFANPYDVKQSYDCNRLNSDLANYIAITPERKIRESLNSWKEYKGKIPELNISLVNAVYFYCKEERNSERQIQDIVFDILTES</sequence>
<reference evidence="3 5" key="1">
    <citation type="journal article" date="2022" name="bioRxiv">
        <title>Prophages regulate Shewanella fidelis 3313 motility and biofilm formation: implications for gut colonization dynamics in Ciona robusta.</title>
        <authorList>
            <person name="Natarajan O."/>
            <person name="Gibboney S.L."/>
            <person name="Young M.N."/>
            <person name="Lim S.J."/>
            <person name="Pluta N."/>
            <person name="Atkinson C.G."/>
            <person name="Leigh B.A."/>
            <person name="Liberti A."/>
            <person name="Kees E.D."/>
            <person name="Breitbart M."/>
            <person name="Gralnick J.A."/>
            <person name="Dishaw L.J."/>
        </authorList>
    </citation>
    <scope>NUCLEOTIDE SEQUENCE [LARGE SCALE GENOMIC DNA]</scope>
    <source>
        <strain evidence="3 5">JG4066</strain>
    </source>
</reference>
<dbReference type="RefSeq" id="WP_310653933.1">
    <property type="nucleotide sequence ID" value="NZ_JAPMLA010000005.1"/>
</dbReference>
<name>A0AAW8NH35_9GAMM</name>
<reference evidence="2" key="2">
    <citation type="submission" date="2022-11" db="EMBL/GenBank/DDBJ databases">
        <title>Prophages regulate Shewanella fidelis motility and biofilm formation: implications for gut colonization dynamics in Ciona robusta.</title>
        <authorList>
            <person name="Natarajan O."/>
            <person name="Gibboney S.L."/>
            <person name="Young M.N."/>
            <person name="Lim S.J."/>
            <person name="Pluta N."/>
            <person name="Atkinson C.G.F."/>
            <person name="Leigh B.A."/>
            <person name="Liberti A."/>
            <person name="Kees E."/>
            <person name="Breitbart M."/>
            <person name="Gralnick J."/>
            <person name="Dishaw L.J."/>
        </authorList>
    </citation>
    <scope>NUCLEOTIDE SEQUENCE</scope>
    <source>
        <strain evidence="2">3313</strain>
    </source>
</reference>
<proteinExistence type="predicted"/>
<keyword evidence="5" id="KW-1185">Reference proteome</keyword>
<evidence type="ECO:0000313" key="5">
    <source>
        <dbReference type="Proteomes" id="UP001271263"/>
    </source>
</evidence>
<evidence type="ECO:0000313" key="3">
    <source>
        <dbReference type="EMBL" id="MDW4824723.1"/>
    </source>
</evidence>
<evidence type="ECO:0000256" key="1">
    <source>
        <dbReference type="SAM" id="SignalP"/>
    </source>
</evidence>
<dbReference type="EMBL" id="JAPMLD010000004">
    <property type="protein sequence ID" value="MDW4824723.1"/>
    <property type="molecule type" value="Genomic_DNA"/>
</dbReference>
<comment type="caution">
    <text evidence="2">The sequence shown here is derived from an EMBL/GenBank/DDBJ whole genome shotgun (WGS) entry which is preliminary data.</text>
</comment>
<protein>
    <submittedName>
        <fullName evidence="2">Uncharacterized protein</fullName>
    </submittedName>
</protein>
<dbReference type="AlphaFoldDB" id="A0AAW8NH35"/>
<evidence type="ECO:0000313" key="2">
    <source>
        <dbReference type="EMBL" id="MDR8522644.1"/>
    </source>
</evidence>
<feature type="chain" id="PRO_5043846772" evidence="1">
    <location>
        <begin position="20"/>
        <end position="99"/>
    </location>
</feature>
<accession>A0AAW8NH35</accession>